<feature type="domain" description="Rhodanese" evidence="2">
    <location>
        <begin position="575"/>
        <end position="609"/>
    </location>
</feature>
<evidence type="ECO:0000256" key="1">
    <source>
        <dbReference type="SAM" id="MobiDB-lite"/>
    </source>
</evidence>
<feature type="region of interest" description="Disordered" evidence="1">
    <location>
        <begin position="1"/>
        <end position="74"/>
    </location>
</feature>
<sequence>MSDELDFLFASPPTTTTPPSSNPNNPNTQTDSSVSAFLDFLEVDDPSTSTTDKTETNIPDEVTSGDDFLSWLDDNTGPKRPVVVIDDDDVGGVGEGKSVIKTEEIKTTETKTVEIETHNVTMKTEEMKTEETTTTPPPPPTATTLTASFSETADPTSVPDFSDTPDVTLLSSLPNTLIPPFLLPLLPQLPQTPLTLPLLLIYESPELALQHLQTYHPYLLKNDFPPATTRRTFTDLLLTYHSPLTHLPSSPSFYDLKQLREDIELSKSKSISSLSLPGEEGSSFSKDFEEEGVIKRTYFTGVYYKYPFSVLKSIFEMYESNLFKVLEILEIIWCKCPTNYWLYEPRDELVSILKTDIDVLLEKTPEWVWKEEQNINDKIVSEYVKYLMVVEENKDNVEGNVRRFKGGLEGFYGKVNPEQLKKIPSILERYSGRLNVLNIMMKKKYKSWKDVELTPLTPLPTSYDFYDSLVLKITPETIMKDLIGRKGVKRCIVDLRVKNEKGENADAKLPVAVGVEMGRLREGDMGVIRDLEVFKGEGEMCLVSSGYSSLKSLGVSYGKKGTERVSEDKKMEWEASMWFVKMGFEGVVVLEGGWGGVMMWCLENEQTEVLENYDEDSEEWTQYYKSFKGTVADDRILRAQESVKGAVDNIKTSFLNITKREEKGEGTKNVEALGNSLKDSFASLSFGKKRVEKIIEPNTPPPNTNTNPTPHSTPTAYIPSKTENARSKLSGLFSSANGDEKSEVREKLKSIFGSRDGSEKIDVAAGSKPNTPIKVPRLSVNVPNFGSISGAMSENLKLMKSDLGSLKTPDFGAMPDFKSMRDMIGKKRGEEVEGGGGEKGGLDVEEMDFGESPSFGVGGGGDTRMDGFSIEDD</sequence>
<organism evidence="3 4">
    <name type="scientific">Triparma laevis f. longispina</name>
    <dbReference type="NCBI Taxonomy" id="1714387"/>
    <lineage>
        <taxon>Eukaryota</taxon>
        <taxon>Sar</taxon>
        <taxon>Stramenopiles</taxon>
        <taxon>Ochrophyta</taxon>
        <taxon>Bolidophyceae</taxon>
        <taxon>Parmales</taxon>
        <taxon>Triparmaceae</taxon>
        <taxon>Triparma</taxon>
    </lineage>
</organism>
<feature type="region of interest" description="Disordered" evidence="1">
    <location>
        <begin position="124"/>
        <end position="143"/>
    </location>
</feature>
<proteinExistence type="predicted"/>
<dbReference type="InterPro" id="IPR001763">
    <property type="entry name" value="Rhodanese-like_dom"/>
</dbReference>
<feature type="compositionally biased region" description="Low complexity" evidence="1">
    <location>
        <begin position="11"/>
        <end position="33"/>
    </location>
</feature>
<accession>A0A9W6ZVZ7</accession>
<dbReference type="EMBL" id="BRXW01000473">
    <property type="protein sequence ID" value="GMH57915.1"/>
    <property type="molecule type" value="Genomic_DNA"/>
</dbReference>
<evidence type="ECO:0000259" key="2">
    <source>
        <dbReference type="PROSITE" id="PS50206"/>
    </source>
</evidence>
<feature type="region of interest" description="Disordered" evidence="1">
    <location>
        <begin position="828"/>
        <end position="873"/>
    </location>
</feature>
<feature type="compositionally biased region" description="Low complexity" evidence="1">
    <location>
        <begin position="704"/>
        <end position="715"/>
    </location>
</feature>
<keyword evidence="4" id="KW-1185">Reference proteome</keyword>
<gene>
    <name evidence="3" type="ORF">TrLO_g13697</name>
</gene>
<dbReference type="PROSITE" id="PS50206">
    <property type="entry name" value="RHODANESE_3"/>
    <property type="match status" value="1"/>
</dbReference>
<comment type="caution">
    <text evidence="3">The sequence shown here is derived from an EMBL/GenBank/DDBJ whole genome shotgun (WGS) entry which is preliminary data.</text>
</comment>
<evidence type="ECO:0000313" key="3">
    <source>
        <dbReference type="EMBL" id="GMH57915.1"/>
    </source>
</evidence>
<protein>
    <recommendedName>
        <fullName evidence="2">Rhodanese domain-containing protein</fullName>
    </recommendedName>
</protein>
<dbReference type="Proteomes" id="UP001165122">
    <property type="component" value="Unassembled WGS sequence"/>
</dbReference>
<feature type="region of interest" description="Disordered" evidence="1">
    <location>
        <begin position="694"/>
        <end position="719"/>
    </location>
</feature>
<name>A0A9W6ZVZ7_9STRA</name>
<dbReference type="AlphaFoldDB" id="A0A9W6ZVZ7"/>
<dbReference type="OrthoDB" id="10511559at2759"/>
<evidence type="ECO:0000313" key="4">
    <source>
        <dbReference type="Proteomes" id="UP001165122"/>
    </source>
</evidence>
<reference evidence="4" key="1">
    <citation type="journal article" date="2023" name="Commun. Biol.">
        <title>Genome analysis of Parmales, the sister group of diatoms, reveals the evolutionary specialization of diatoms from phago-mixotrophs to photoautotrophs.</title>
        <authorList>
            <person name="Ban H."/>
            <person name="Sato S."/>
            <person name="Yoshikawa S."/>
            <person name="Yamada K."/>
            <person name="Nakamura Y."/>
            <person name="Ichinomiya M."/>
            <person name="Sato N."/>
            <person name="Blanc-Mathieu R."/>
            <person name="Endo H."/>
            <person name="Kuwata A."/>
            <person name="Ogata H."/>
        </authorList>
    </citation>
    <scope>NUCLEOTIDE SEQUENCE [LARGE SCALE GENOMIC DNA]</scope>
    <source>
        <strain evidence="4">NIES 3700</strain>
    </source>
</reference>